<dbReference type="InterPro" id="IPR001128">
    <property type="entry name" value="Cyt_P450"/>
</dbReference>
<dbReference type="Gene3D" id="1.10.630.10">
    <property type="entry name" value="Cytochrome P450"/>
    <property type="match status" value="1"/>
</dbReference>
<accession>A0A8K1FLU5</accession>
<dbReference type="AlphaFoldDB" id="A0A8K1FLU5"/>
<protein>
    <recommendedName>
        <fullName evidence="9">Cytochrome P450</fullName>
    </recommendedName>
</protein>
<evidence type="ECO:0000256" key="2">
    <source>
        <dbReference type="ARBA" id="ARBA00022723"/>
    </source>
</evidence>
<evidence type="ECO:0000256" key="6">
    <source>
        <dbReference type="RuleBase" id="RU000461"/>
    </source>
</evidence>
<evidence type="ECO:0008006" key="9">
    <source>
        <dbReference type="Google" id="ProtNLM"/>
    </source>
</evidence>
<dbReference type="GO" id="GO:0020037">
    <property type="term" value="F:heme binding"/>
    <property type="evidence" value="ECO:0007669"/>
    <property type="project" value="InterPro"/>
</dbReference>
<dbReference type="PRINTS" id="PR00463">
    <property type="entry name" value="EP450I"/>
</dbReference>
<keyword evidence="4 5" id="KW-0408">Iron</keyword>
<dbReference type="InterPro" id="IPR017972">
    <property type="entry name" value="Cyt_P450_CS"/>
</dbReference>
<evidence type="ECO:0000256" key="3">
    <source>
        <dbReference type="ARBA" id="ARBA00023002"/>
    </source>
</evidence>
<evidence type="ECO:0000256" key="4">
    <source>
        <dbReference type="ARBA" id="ARBA00023004"/>
    </source>
</evidence>
<dbReference type="InterPro" id="IPR036396">
    <property type="entry name" value="Cyt_P450_sf"/>
</dbReference>
<dbReference type="PROSITE" id="PS00086">
    <property type="entry name" value="CYTOCHROME_P450"/>
    <property type="match status" value="1"/>
</dbReference>
<keyword evidence="8" id="KW-1185">Reference proteome</keyword>
<dbReference type="GO" id="GO:0004497">
    <property type="term" value="F:monooxygenase activity"/>
    <property type="evidence" value="ECO:0007669"/>
    <property type="project" value="UniProtKB-KW"/>
</dbReference>
<dbReference type="GO" id="GO:0016705">
    <property type="term" value="F:oxidoreductase activity, acting on paired donors, with incorporation or reduction of molecular oxygen"/>
    <property type="evidence" value="ECO:0007669"/>
    <property type="project" value="InterPro"/>
</dbReference>
<evidence type="ECO:0000256" key="5">
    <source>
        <dbReference type="PIRSR" id="PIRSR602401-1"/>
    </source>
</evidence>
<comment type="cofactor">
    <cofactor evidence="5">
        <name>heme</name>
        <dbReference type="ChEBI" id="CHEBI:30413"/>
    </cofactor>
</comment>
<dbReference type="InterPro" id="IPR002401">
    <property type="entry name" value="Cyt_P450_E_grp-I"/>
</dbReference>
<dbReference type="PANTHER" id="PTHR24296">
    <property type="entry name" value="CYTOCHROME P450"/>
    <property type="match status" value="1"/>
</dbReference>
<dbReference type="Proteomes" id="UP000794436">
    <property type="component" value="Unassembled WGS sequence"/>
</dbReference>
<dbReference type="GO" id="GO:0005506">
    <property type="term" value="F:iron ion binding"/>
    <property type="evidence" value="ECO:0007669"/>
    <property type="project" value="InterPro"/>
</dbReference>
<dbReference type="OrthoDB" id="45342at2759"/>
<proteinExistence type="inferred from homology"/>
<evidence type="ECO:0000313" key="7">
    <source>
        <dbReference type="EMBL" id="TMW65609.1"/>
    </source>
</evidence>
<gene>
    <name evidence="7" type="ORF">Poli38472_008251</name>
</gene>
<name>A0A8K1FLU5_PYTOL</name>
<dbReference type="GO" id="GO:0006629">
    <property type="term" value="P:lipid metabolic process"/>
    <property type="evidence" value="ECO:0007669"/>
    <property type="project" value="UniProtKB-ARBA"/>
</dbReference>
<comment type="caution">
    <text evidence="7">The sequence shown here is derived from an EMBL/GenBank/DDBJ whole genome shotgun (WGS) entry which is preliminary data.</text>
</comment>
<reference evidence="7" key="1">
    <citation type="submission" date="2019-03" db="EMBL/GenBank/DDBJ databases">
        <title>Long read genome sequence of the mycoparasitic Pythium oligandrum ATCC 38472 isolated from sugarbeet rhizosphere.</title>
        <authorList>
            <person name="Gaulin E."/>
        </authorList>
    </citation>
    <scope>NUCLEOTIDE SEQUENCE</scope>
    <source>
        <strain evidence="7">ATCC 38472_TT</strain>
    </source>
</reference>
<keyword evidence="2 5" id="KW-0479">Metal-binding</keyword>
<keyword evidence="3 6" id="KW-0560">Oxidoreductase</keyword>
<feature type="binding site" description="axial binding residue" evidence="5">
    <location>
        <position position="465"/>
    </location>
    <ligand>
        <name>heme</name>
        <dbReference type="ChEBI" id="CHEBI:30413"/>
    </ligand>
    <ligandPart>
        <name>Fe</name>
        <dbReference type="ChEBI" id="CHEBI:18248"/>
    </ligandPart>
</feature>
<dbReference type="Pfam" id="PF00067">
    <property type="entry name" value="p450"/>
    <property type="match status" value="1"/>
</dbReference>
<comment type="similarity">
    <text evidence="1 6">Belongs to the cytochrome P450 family.</text>
</comment>
<dbReference type="PRINTS" id="PR00385">
    <property type="entry name" value="P450"/>
</dbReference>
<organism evidence="7 8">
    <name type="scientific">Pythium oligandrum</name>
    <name type="common">Mycoparasitic fungus</name>
    <dbReference type="NCBI Taxonomy" id="41045"/>
    <lineage>
        <taxon>Eukaryota</taxon>
        <taxon>Sar</taxon>
        <taxon>Stramenopiles</taxon>
        <taxon>Oomycota</taxon>
        <taxon>Peronosporomycetes</taxon>
        <taxon>Pythiales</taxon>
        <taxon>Pythiaceae</taxon>
        <taxon>Pythium</taxon>
    </lineage>
</organism>
<dbReference type="SUPFAM" id="SSF48264">
    <property type="entry name" value="Cytochrome P450"/>
    <property type="match status" value="1"/>
</dbReference>
<dbReference type="EMBL" id="SPLM01000037">
    <property type="protein sequence ID" value="TMW65609.1"/>
    <property type="molecule type" value="Genomic_DNA"/>
</dbReference>
<sequence length="518" mass="59035">MDLLIENPKLPLLAGTALAAATIAIHTLRQSKDAPQYRELEQPDSTLPGLGNFFDIAGRVDDYHDWILEQTLRFEGRPWKFKIPGQGEAIVVSSPDAIEEVMSTQFENFGKGPYQCELLREFFGHAFGTDDGVMWYHQRKAAVKFFSAKALDMFMRESVHKGVLRVQNEIESAMSKNEMANLKMLFQEFSLDTFIEMGLGVDLKSVGAKARHPVHEALEASSMIIFERFRNPAWVWKFMRWANVGHERELRRHMDVVYSWMHEVIQHGVEQSIKRKQSGEDTRNESHKSILELFLDRSEGEAEGFTQDHLVDFILSLVVGATDTTADTLTWIFYALHKNPDVEKKLRKEMETVLSGVDTATYLTMEHLKPLVYLEAVIKETLRLYPVGPNTFREAKLDTIICGDIFVRKGQQVMTPQYAMGRNPAVWGPDATEFRPERWIDLGTGKIKPVSASKFFSFSAGPRICPGVSLAMMELRIMVANLLRRYRFEVDSSIDGSYMMGVTLIMKQPLLAKVTPIR</sequence>
<evidence type="ECO:0000313" key="8">
    <source>
        <dbReference type="Proteomes" id="UP000794436"/>
    </source>
</evidence>
<evidence type="ECO:0000256" key="1">
    <source>
        <dbReference type="ARBA" id="ARBA00010617"/>
    </source>
</evidence>
<keyword evidence="6" id="KW-0503">Monooxygenase</keyword>
<keyword evidence="5 6" id="KW-0349">Heme</keyword>